<name>A0ABP6VB18_9ACTN</name>
<comment type="function">
    <text evidence="9 10">Fluoride-specific ion channel. Important for reducing fluoride concentration in the cell, thus reducing its toxicity.</text>
</comment>
<evidence type="ECO:0000256" key="5">
    <source>
        <dbReference type="ARBA" id="ARBA00023136"/>
    </source>
</evidence>
<feature type="transmembrane region" description="Helical" evidence="10">
    <location>
        <begin position="98"/>
        <end position="121"/>
    </location>
</feature>
<dbReference type="InterPro" id="IPR003691">
    <property type="entry name" value="FluC"/>
</dbReference>
<evidence type="ECO:0000313" key="11">
    <source>
        <dbReference type="EMBL" id="GAA3530171.1"/>
    </source>
</evidence>
<comment type="caution">
    <text evidence="10">Lacks conserved residue(s) required for the propagation of feature annotation.</text>
</comment>
<comment type="caution">
    <text evidence="11">The sequence shown here is derived from an EMBL/GenBank/DDBJ whole genome shotgun (WGS) entry which is preliminary data.</text>
</comment>
<dbReference type="PANTHER" id="PTHR28259">
    <property type="entry name" value="FLUORIDE EXPORT PROTEIN 1-RELATED"/>
    <property type="match status" value="1"/>
</dbReference>
<evidence type="ECO:0000256" key="2">
    <source>
        <dbReference type="ARBA" id="ARBA00022475"/>
    </source>
</evidence>
<evidence type="ECO:0000313" key="12">
    <source>
        <dbReference type="Proteomes" id="UP001500301"/>
    </source>
</evidence>
<comment type="catalytic activity">
    <reaction evidence="8">
        <text>fluoride(in) = fluoride(out)</text>
        <dbReference type="Rhea" id="RHEA:76159"/>
        <dbReference type="ChEBI" id="CHEBI:17051"/>
    </reaction>
    <physiologicalReaction direction="left-to-right" evidence="8">
        <dbReference type="Rhea" id="RHEA:76160"/>
    </physiologicalReaction>
</comment>
<sequence length="130" mass="12860">MTPSPRLLLAVGAGGAIGALARYAATELVADGSGFPWTTFAVNVSGSALLAALLLLPLARRSPTWAAALGPGVLGGYTTFSATSAQARALLADGRAGLALAYVAGTLAACLVAVTLVGLAAPRLPEEDEL</sequence>
<feature type="binding site" evidence="10">
    <location>
        <position position="78"/>
    </location>
    <ligand>
        <name>Na(+)</name>
        <dbReference type="ChEBI" id="CHEBI:29101"/>
        <note>structural</note>
    </ligand>
</feature>
<keyword evidence="10" id="KW-0479">Metal-binding</keyword>
<keyword evidence="10" id="KW-0915">Sodium</keyword>
<dbReference type="EMBL" id="BAABBB010000009">
    <property type="protein sequence ID" value="GAA3530171.1"/>
    <property type="molecule type" value="Genomic_DNA"/>
</dbReference>
<evidence type="ECO:0000256" key="4">
    <source>
        <dbReference type="ARBA" id="ARBA00022989"/>
    </source>
</evidence>
<dbReference type="Pfam" id="PF02537">
    <property type="entry name" value="CRCB"/>
    <property type="match status" value="1"/>
</dbReference>
<protein>
    <recommendedName>
        <fullName evidence="10">Fluoride-specific ion channel FluC</fullName>
    </recommendedName>
</protein>
<keyword evidence="6 10" id="KW-0407">Ion channel</keyword>
<accession>A0ABP6VB18</accession>
<dbReference type="Proteomes" id="UP001500301">
    <property type="component" value="Unassembled WGS sequence"/>
</dbReference>
<evidence type="ECO:0000256" key="9">
    <source>
        <dbReference type="ARBA" id="ARBA00049940"/>
    </source>
</evidence>
<dbReference type="PANTHER" id="PTHR28259:SF1">
    <property type="entry name" value="FLUORIDE EXPORT PROTEIN 1-RELATED"/>
    <property type="match status" value="1"/>
</dbReference>
<evidence type="ECO:0000256" key="3">
    <source>
        <dbReference type="ARBA" id="ARBA00022692"/>
    </source>
</evidence>
<comment type="similarity">
    <text evidence="7 10">Belongs to the fluoride channel Fluc/FEX (TC 1.A.43) family.</text>
</comment>
<feature type="binding site" evidence="10">
    <location>
        <position position="75"/>
    </location>
    <ligand>
        <name>Na(+)</name>
        <dbReference type="ChEBI" id="CHEBI:29101"/>
        <note>structural</note>
    </ligand>
</feature>
<dbReference type="RefSeq" id="WP_218233025.1">
    <property type="nucleotide sequence ID" value="NZ_BAABBB010000009.1"/>
</dbReference>
<keyword evidence="12" id="KW-1185">Reference proteome</keyword>
<keyword evidence="2 10" id="KW-1003">Cell membrane</keyword>
<evidence type="ECO:0000256" key="8">
    <source>
        <dbReference type="ARBA" id="ARBA00035585"/>
    </source>
</evidence>
<keyword evidence="10" id="KW-0406">Ion transport</keyword>
<comment type="activity regulation">
    <text evidence="10">Na(+) is not transported, but it plays an essential structural role and its presence is essential for fluoride channel function.</text>
</comment>
<proteinExistence type="inferred from homology"/>
<comment type="subcellular location">
    <subcellularLocation>
        <location evidence="1 10">Cell membrane</location>
        <topology evidence="1 10">Multi-pass membrane protein</topology>
    </subcellularLocation>
</comment>
<keyword evidence="10" id="KW-0813">Transport</keyword>
<evidence type="ECO:0000256" key="6">
    <source>
        <dbReference type="ARBA" id="ARBA00023303"/>
    </source>
</evidence>
<reference evidence="12" key="1">
    <citation type="journal article" date="2019" name="Int. J. Syst. Evol. Microbiol.">
        <title>The Global Catalogue of Microorganisms (GCM) 10K type strain sequencing project: providing services to taxonomists for standard genome sequencing and annotation.</title>
        <authorList>
            <consortium name="The Broad Institute Genomics Platform"/>
            <consortium name="The Broad Institute Genome Sequencing Center for Infectious Disease"/>
            <person name="Wu L."/>
            <person name="Ma J."/>
        </authorList>
    </citation>
    <scope>NUCLEOTIDE SEQUENCE [LARGE SCALE GENOMIC DNA]</scope>
    <source>
        <strain evidence="12">JCM 17460</strain>
    </source>
</reference>
<dbReference type="HAMAP" id="MF_00454">
    <property type="entry name" value="FluC"/>
    <property type="match status" value="1"/>
</dbReference>
<keyword evidence="5 10" id="KW-0472">Membrane</keyword>
<evidence type="ECO:0000256" key="1">
    <source>
        <dbReference type="ARBA" id="ARBA00004651"/>
    </source>
</evidence>
<evidence type="ECO:0000256" key="10">
    <source>
        <dbReference type="HAMAP-Rule" id="MF_00454"/>
    </source>
</evidence>
<keyword evidence="4 10" id="KW-1133">Transmembrane helix</keyword>
<evidence type="ECO:0000256" key="7">
    <source>
        <dbReference type="ARBA" id="ARBA00035120"/>
    </source>
</evidence>
<organism evidence="11 12">
    <name type="scientific">Nocardioides daeguensis</name>
    <dbReference type="NCBI Taxonomy" id="908359"/>
    <lineage>
        <taxon>Bacteria</taxon>
        <taxon>Bacillati</taxon>
        <taxon>Actinomycetota</taxon>
        <taxon>Actinomycetes</taxon>
        <taxon>Propionibacteriales</taxon>
        <taxon>Nocardioidaceae</taxon>
        <taxon>Nocardioides</taxon>
    </lineage>
</organism>
<keyword evidence="3 10" id="KW-0812">Transmembrane</keyword>
<gene>
    <name evidence="10" type="primary">fluC</name>
    <name evidence="10" type="synonym">crcB</name>
    <name evidence="11" type="ORF">GCM10022263_18510</name>
</gene>
<feature type="transmembrane region" description="Helical" evidence="10">
    <location>
        <begin position="37"/>
        <end position="56"/>
    </location>
</feature>